<accession>A0A6S7IR17</accession>
<evidence type="ECO:0000313" key="1">
    <source>
        <dbReference type="EMBL" id="CAB4020083.1"/>
    </source>
</evidence>
<dbReference type="AlphaFoldDB" id="A0A6S7IR17"/>
<keyword evidence="2" id="KW-1185">Reference proteome</keyword>
<dbReference type="Gene3D" id="3.40.395.10">
    <property type="entry name" value="Adenoviral Proteinase, Chain A"/>
    <property type="match status" value="1"/>
</dbReference>
<organism evidence="1 2">
    <name type="scientific">Paramuricea clavata</name>
    <name type="common">Red gorgonian</name>
    <name type="synonym">Violescent sea-whip</name>
    <dbReference type="NCBI Taxonomy" id="317549"/>
    <lineage>
        <taxon>Eukaryota</taxon>
        <taxon>Metazoa</taxon>
        <taxon>Cnidaria</taxon>
        <taxon>Anthozoa</taxon>
        <taxon>Octocorallia</taxon>
        <taxon>Malacalcyonacea</taxon>
        <taxon>Plexauridae</taxon>
        <taxon>Paramuricea</taxon>
    </lineage>
</organism>
<dbReference type="EMBL" id="CACRXK020010775">
    <property type="protein sequence ID" value="CAB4020083.1"/>
    <property type="molecule type" value="Genomic_DNA"/>
</dbReference>
<comment type="caution">
    <text evidence="1">The sequence shown here is derived from an EMBL/GenBank/DDBJ whole genome shotgun (WGS) entry which is preliminary data.</text>
</comment>
<name>A0A6S7IR17_PARCT</name>
<dbReference type="OrthoDB" id="6417850at2759"/>
<dbReference type="SUPFAM" id="SSF54001">
    <property type="entry name" value="Cysteine proteinases"/>
    <property type="match status" value="1"/>
</dbReference>
<gene>
    <name evidence="1" type="ORF">PACLA_8A047080</name>
</gene>
<dbReference type="Proteomes" id="UP001152795">
    <property type="component" value="Unassembled WGS sequence"/>
</dbReference>
<evidence type="ECO:0000313" key="2">
    <source>
        <dbReference type="Proteomes" id="UP001152795"/>
    </source>
</evidence>
<proteinExistence type="predicted"/>
<dbReference type="GO" id="GO:0006508">
    <property type="term" value="P:proteolysis"/>
    <property type="evidence" value="ECO:0007669"/>
    <property type="project" value="InterPro"/>
</dbReference>
<reference evidence="1" key="1">
    <citation type="submission" date="2020-04" db="EMBL/GenBank/DDBJ databases">
        <authorList>
            <person name="Alioto T."/>
            <person name="Alioto T."/>
            <person name="Gomez Garrido J."/>
        </authorList>
    </citation>
    <scope>NUCLEOTIDE SEQUENCE</scope>
    <source>
        <strain evidence="1">A484AB</strain>
    </source>
</reference>
<dbReference type="Pfam" id="PF00770">
    <property type="entry name" value="Peptidase_C5"/>
    <property type="match status" value="1"/>
</dbReference>
<dbReference type="InterPro" id="IPR038765">
    <property type="entry name" value="Papain-like_cys_pep_sf"/>
</dbReference>
<dbReference type="GO" id="GO:0004197">
    <property type="term" value="F:cysteine-type endopeptidase activity"/>
    <property type="evidence" value="ECO:0007669"/>
    <property type="project" value="InterPro"/>
</dbReference>
<sequence>MFADSGNLISREDYGKGYALYAIDLTPDLTSSEHFNPVQTGNRMNSTTIEKILRSDNCTKHVFGGVYASDKLPETVDSYPKAYVVNVDESYMPGSHWVAFWFASPTYGEFFDSLGQDPEAYTLSFVSFLAKNCSKWTCNRRTLQSPFSSVCGHFCIYFIYYRCRNIATSTREHKFTRNLVKNDELVAAFVRAIFHAKSRNKFGQKAIAKYSKTM</sequence>
<dbReference type="InterPro" id="IPR000855">
    <property type="entry name" value="Peptidase_C5"/>
</dbReference>
<protein>
    <submittedName>
        <fullName evidence="1">ADP-dependent glucokinase</fullName>
    </submittedName>
</protein>